<proteinExistence type="inferred from homology"/>
<dbReference type="SUPFAM" id="SSF55729">
    <property type="entry name" value="Acyl-CoA N-acyltransferases (Nat)"/>
    <property type="match status" value="1"/>
</dbReference>
<protein>
    <submittedName>
        <fullName evidence="5">Ribosomal-protein-alanine N-acetyltransferase</fullName>
        <ecNumber evidence="5">2.3.1.267</ecNumber>
    </submittedName>
</protein>
<dbReference type="EMBL" id="JAVIZA010000001">
    <property type="protein sequence ID" value="MDR6166785.1"/>
    <property type="molecule type" value="Genomic_DNA"/>
</dbReference>
<dbReference type="RefSeq" id="WP_071917929.1">
    <property type="nucleotide sequence ID" value="NZ_CP018134.1"/>
</dbReference>
<dbReference type="InterPro" id="IPR051531">
    <property type="entry name" value="N-acetyltransferase"/>
</dbReference>
<evidence type="ECO:0000313" key="6">
    <source>
        <dbReference type="Proteomes" id="UP001260188"/>
    </source>
</evidence>
<evidence type="ECO:0000259" key="4">
    <source>
        <dbReference type="PROSITE" id="PS51186"/>
    </source>
</evidence>
<name>A0ABU1HZD1_9MICO</name>
<gene>
    <name evidence="5" type="ORF">QE367_000989</name>
</gene>
<dbReference type="EC" id="2.3.1.267" evidence="5"/>
<keyword evidence="1 5" id="KW-0808">Transferase</keyword>
<dbReference type="PROSITE" id="PS51186">
    <property type="entry name" value="GNAT"/>
    <property type="match status" value="1"/>
</dbReference>
<accession>A0ABU1HZD1</accession>
<evidence type="ECO:0000256" key="3">
    <source>
        <dbReference type="ARBA" id="ARBA00038502"/>
    </source>
</evidence>
<comment type="caution">
    <text evidence="5">The sequence shown here is derived from an EMBL/GenBank/DDBJ whole genome shotgun (WGS) entry which is preliminary data.</text>
</comment>
<dbReference type="PANTHER" id="PTHR43792:SF8">
    <property type="entry name" value="[RIBOSOMAL PROTEIN US5]-ALANINE N-ACETYLTRANSFERASE"/>
    <property type="match status" value="1"/>
</dbReference>
<dbReference type="Gene3D" id="3.40.630.30">
    <property type="match status" value="1"/>
</dbReference>
<dbReference type="GO" id="GO:0008999">
    <property type="term" value="F:protein-N-terminal-alanine acetyltransferase activity"/>
    <property type="evidence" value="ECO:0007669"/>
    <property type="project" value="UniProtKB-EC"/>
</dbReference>
<reference evidence="5 6" key="1">
    <citation type="submission" date="2023-08" db="EMBL/GenBank/DDBJ databases">
        <title>Functional and genomic diversity of the sorghum phyllosphere microbiome.</title>
        <authorList>
            <person name="Shade A."/>
        </authorList>
    </citation>
    <scope>NUCLEOTIDE SEQUENCE [LARGE SCALE GENOMIC DNA]</scope>
    <source>
        <strain evidence="5 6">SORGH_AS_0919</strain>
    </source>
</reference>
<dbReference type="Pfam" id="PF13302">
    <property type="entry name" value="Acetyltransf_3"/>
    <property type="match status" value="1"/>
</dbReference>
<evidence type="ECO:0000256" key="1">
    <source>
        <dbReference type="ARBA" id="ARBA00022679"/>
    </source>
</evidence>
<evidence type="ECO:0000313" key="5">
    <source>
        <dbReference type="EMBL" id="MDR6166785.1"/>
    </source>
</evidence>
<feature type="domain" description="N-acetyltransferase" evidence="4">
    <location>
        <begin position="14"/>
        <end position="182"/>
    </location>
</feature>
<sequence>MTPATTEIDLYDDVVLRSLRVEDAAALAEAYRVNSEHLAPFEPIRSNDFRTESGQRTEIAALIASREAGTALPLVLAHGSRIVGRVTLSGIVRGAFQSGNLGYWIDQRYADRGLMTAAVNEISRLAANELQLHRIQAGTLVDNVASQTVLRKCGFVEFGLAPEYLLIAGRWQDHRLFQRILEP</sequence>
<keyword evidence="6" id="KW-1185">Reference proteome</keyword>
<dbReference type="InterPro" id="IPR016181">
    <property type="entry name" value="Acyl_CoA_acyltransferase"/>
</dbReference>
<evidence type="ECO:0000256" key="2">
    <source>
        <dbReference type="ARBA" id="ARBA00023315"/>
    </source>
</evidence>
<comment type="similarity">
    <text evidence="3">Belongs to the acetyltransferase family. RimJ subfamily.</text>
</comment>
<dbReference type="PANTHER" id="PTHR43792">
    <property type="entry name" value="GNAT FAMILY, PUTATIVE (AFU_ORTHOLOGUE AFUA_3G00765)-RELATED-RELATED"/>
    <property type="match status" value="1"/>
</dbReference>
<dbReference type="Proteomes" id="UP001260188">
    <property type="component" value="Unassembled WGS sequence"/>
</dbReference>
<dbReference type="InterPro" id="IPR000182">
    <property type="entry name" value="GNAT_dom"/>
</dbReference>
<keyword evidence="2 5" id="KW-0012">Acyltransferase</keyword>
<organism evidence="5 6">
    <name type="scientific">Microbacterium paludicola</name>
    <dbReference type="NCBI Taxonomy" id="300019"/>
    <lineage>
        <taxon>Bacteria</taxon>
        <taxon>Bacillati</taxon>
        <taxon>Actinomycetota</taxon>
        <taxon>Actinomycetes</taxon>
        <taxon>Micrococcales</taxon>
        <taxon>Microbacteriaceae</taxon>
        <taxon>Microbacterium</taxon>
    </lineage>
</organism>